<evidence type="ECO:0000256" key="1">
    <source>
        <dbReference type="ARBA" id="ARBA00004141"/>
    </source>
</evidence>
<evidence type="ECO:0000256" key="6">
    <source>
        <dbReference type="ARBA" id="ARBA00023133"/>
    </source>
</evidence>
<dbReference type="PROSITE" id="PS00943">
    <property type="entry name" value="UBIA"/>
    <property type="match status" value="1"/>
</dbReference>
<protein>
    <recommendedName>
        <fullName evidence="9">Protoheme IX farnesyltransferase</fullName>
        <ecNumber evidence="9">2.5.1.141</ecNumber>
    </recommendedName>
    <alternativeName>
        <fullName evidence="9">Heme B farnesyltransferase</fullName>
    </alternativeName>
    <alternativeName>
        <fullName evidence="9">Heme O synthase</fullName>
    </alternativeName>
</protein>
<feature type="transmembrane region" description="Helical" evidence="9">
    <location>
        <begin position="60"/>
        <end position="81"/>
    </location>
</feature>
<dbReference type="CDD" id="cd13957">
    <property type="entry name" value="PT_UbiA_Cox10"/>
    <property type="match status" value="1"/>
</dbReference>
<dbReference type="InterPro" id="IPR044878">
    <property type="entry name" value="UbiA_sf"/>
</dbReference>
<dbReference type="EMBL" id="RSDW01000001">
    <property type="protein sequence ID" value="RSL15494.1"/>
    <property type="molecule type" value="Genomic_DNA"/>
</dbReference>
<evidence type="ECO:0000256" key="3">
    <source>
        <dbReference type="ARBA" id="ARBA00022679"/>
    </source>
</evidence>
<dbReference type="PANTHER" id="PTHR43448:SF2">
    <property type="entry name" value="PROTOHEME IX FARNESYLTRANSFERASE, MITOCHONDRIAL"/>
    <property type="match status" value="1"/>
</dbReference>
<keyword evidence="2 9" id="KW-1003">Cell membrane</keyword>
<evidence type="ECO:0000313" key="11">
    <source>
        <dbReference type="Proteomes" id="UP000269669"/>
    </source>
</evidence>
<comment type="similarity">
    <text evidence="9">Belongs to the UbiA prenyltransferase family. Protoheme IX farnesyltransferase subfamily.</text>
</comment>
<dbReference type="HAMAP" id="MF_00154">
    <property type="entry name" value="CyoE_CtaB"/>
    <property type="match status" value="1"/>
</dbReference>
<evidence type="ECO:0000313" key="10">
    <source>
        <dbReference type="EMBL" id="RSL15494.1"/>
    </source>
</evidence>
<dbReference type="RefSeq" id="WP_125484227.1">
    <property type="nucleotide sequence ID" value="NZ_RSDW01000001.1"/>
</dbReference>
<dbReference type="NCBIfam" id="TIGR01473">
    <property type="entry name" value="cyoE_ctaB"/>
    <property type="match status" value="1"/>
</dbReference>
<comment type="caution">
    <text evidence="10">The sequence shown here is derived from an EMBL/GenBank/DDBJ whole genome shotgun (WGS) entry which is preliminary data.</text>
</comment>
<dbReference type="OrthoDB" id="9814417at2"/>
<evidence type="ECO:0000256" key="9">
    <source>
        <dbReference type="HAMAP-Rule" id="MF_00154"/>
    </source>
</evidence>
<accession>A0A3R9WEW4</accession>
<dbReference type="InterPro" id="IPR030470">
    <property type="entry name" value="UbiA_prenylTrfase_CS"/>
</dbReference>
<dbReference type="GO" id="GO:0048034">
    <property type="term" value="P:heme O biosynthetic process"/>
    <property type="evidence" value="ECO:0007669"/>
    <property type="project" value="UniProtKB-UniRule"/>
</dbReference>
<feature type="transmembrane region" description="Helical" evidence="9">
    <location>
        <begin position="294"/>
        <end position="311"/>
    </location>
</feature>
<dbReference type="AlphaFoldDB" id="A0A3R9WEW4"/>
<dbReference type="EC" id="2.5.1.141" evidence="9"/>
<feature type="transmembrane region" description="Helical" evidence="9">
    <location>
        <begin position="102"/>
        <end position="122"/>
    </location>
</feature>
<reference evidence="10 11" key="1">
    <citation type="submission" date="2018-12" db="EMBL/GenBank/DDBJ databases">
        <title>Sequencing of bacterial isolates from soil warming experiment in Harvard Forest, Massachusetts, USA.</title>
        <authorList>
            <person name="Deangelis K."/>
        </authorList>
    </citation>
    <scope>NUCLEOTIDE SEQUENCE [LARGE SCALE GENOMIC DNA]</scope>
    <source>
        <strain evidence="10 11">EB153</strain>
    </source>
</reference>
<dbReference type="PANTHER" id="PTHR43448">
    <property type="entry name" value="PROTOHEME IX FARNESYLTRANSFERASE, MITOCHONDRIAL"/>
    <property type="match status" value="1"/>
</dbReference>
<proteinExistence type="inferred from homology"/>
<feature type="transmembrane region" description="Helical" evidence="9">
    <location>
        <begin position="180"/>
        <end position="204"/>
    </location>
</feature>
<organism evidence="10 11">
    <name type="scientific">Edaphobacter aggregans</name>
    <dbReference type="NCBI Taxonomy" id="570835"/>
    <lineage>
        <taxon>Bacteria</taxon>
        <taxon>Pseudomonadati</taxon>
        <taxon>Acidobacteriota</taxon>
        <taxon>Terriglobia</taxon>
        <taxon>Terriglobales</taxon>
        <taxon>Acidobacteriaceae</taxon>
        <taxon>Edaphobacter</taxon>
    </lineage>
</organism>
<dbReference type="UniPathway" id="UPA00834">
    <property type="reaction ID" value="UER00712"/>
</dbReference>
<evidence type="ECO:0000256" key="4">
    <source>
        <dbReference type="ARBA" id="ARBA00022692"/>
    </source>
</evidence>
<comment type="pathway">
    <text evidence="9">Porphyrin-containing compound metabolism; heme O biosynthesis; heme O from protoheme: step 1/1.</text>
</comment>
<dbReference type="InterPro" id="IPR006369">
    <property type="entry name" value="Protohaem_IX_farnesylTrfase"/>
</dbReference>
<feature type="transmembrane region" description="Helical" evidence="9">
    <location>
        <begin position="155"/>
        <end position="174"/>
    </location>
</feature>
<evidence type="ECO:0000256" key="7">
    <source>
        <dbReference type="ARBA" id="ARBA00023136"/>
    </source>
</evidence>
<keyword evidence="11" id="KW-1185">Reference proteome</keyword>
<feature type="transmembrane region" description="Helical" evidence="9">
    <location>
        <begin position="128"/>
        <end position="148"/>
    </location>
</feature>
<name>A0A3R9WEW4_9BACT</name>
<comment type="subcellular location">
    <subcellularLocation>
        <location evidence="9">Cell membrane</location>
        <topology evidence="9">Multi-pass membrane protein</topology>
    </subcellularLocation>
    <subcellularLocation>
        <location evidence="1">Membrane</location>
        <topology evidence="1">Multi-pass membrane protein</topology>
    </subcellularLocation>
</comment>
<dbReference type="Pfam" id="PF01040">
    <property type="entry name" value="UbiA"/>
    <property type="match status" value="1"/>
</dbReference>
<feature type="transmembrane region" description="Helical" evidence="9">
    <location>
        <begin position="225"/>
        <end position="249"/>
    </location>
</feature>
<dbReference type="GO" id="GO:0005886">
    <property type="term" value="C:plasma membrane"/>
    <property type="evidence" value="ECO:0007669"/>
    <property type="project" value="UniProtKB-SubCell"/>
</dbReference>
<keyword evidence="5 9" id="KW-1133">Transmembrane helix</keyword>
<evidence type="ECO:0000256" key="5">
    <source>
        <dbReference type="ARBA" id="ARBA00022989"/>
    </source>
</evidence>
<evidence type="ECO:0000256" key="8">
    <source>
        <dbReference type="ARBA" id="ARBA00047690"/>
    </source>
</evidence>
<keyword evidence="3 9" id="KW-0808">Transferase</keyword>
<keyword evidence="7 9" id="KW-0472">Membrane</keyword>
<comment type="function">
    <text evidence="9">Converts heme B (protoheme IX) to heme O by substitution of the vinyl group on carbon 2 of heme B porphyrin ring with a hydroxyethyl farnesyl side group.</text>
</comment>
<gene>
    <name evidence="9" type="primary">ctaB</name>
    <name evidence="10" type="ORF">EDE15_0983</name>
</gene>
<keyword evidence="4 9" id="KW-0812">Transmembrane</keyword>
<dbReference type="Gene3D" id="1.10.357.140">
    <property type="entry name" value="UbiA prenyltransferase"/>
    <property type="match status" value="1"/>
</dbReference>
<evidence type="ECO:0000256" key="2">
    <source>
        <dbReference type="ARBA" id="ARBA00022475"/>
    </source>
</evidence>
<feature type="transmembrane region" description="Helical" evidence="9">
    <location>
        <begin position="255"/>
        <end position="273"/>
    </location>
</feature>
<comment type="miscellaneous">
    <text evidence="9">Carbon 2 of the heme B porphyrin ring is defined according to the Fischer nomenclature.</text>
</comment>
<sequence>MAHSATTDHVLAQAKATPTLLADYATLFKLRVSTMVIITAGAGFYLGSLRSGISPFHAGLIQALAGIAVVTCGSSALNQALERRTDAHMRRTSNRPMAAGRISLAHGLLLGFAAIFLGSLYLAYTTNLLTGTLTLLTAIGYVGIYTPLKRITPINTFIGAFPGALPPLIGWTAARGVIEWPAVALFAILFVWQFPHFMAIGWLYRDDYAAAGIRLTPTQTDPQDAARSTVIQSLFYAVLMIPVSLWPTWLGTTGNFYAVAATILSAGYLWYTIRFARIVRAPLAPDARTYARDLLKASVIYLPLLMAAMMLDAKGRLLF</sequence>
<dbReference type="InterPro" id="IPR000537">
    <property type="entry name" value="UbiA_prenyltransferase"/>
</dbReference>
<dbReference type="Proteomes" id="UP000269669">
    <property type="component" value="Unassembled WGS sequence"/>
</dbReference>
<feature type="transmembrane region" description="Helical" evidence="9">
    <location>
        <begin position="30"/>
        <end position="48"/>
    </location>
</feature>
<comment type="catalytic activity">
    <reaction evidence="8 9">
        <text>heme b + (2E,6E)-farnesyl diphosphate + H2O = Fe(II)-heme o + diphosphate</text>
        <dbReference type="Rhea" id="RHEA:28070"/>
        <dbReference type="ChEBI" id="CHEBI:15377"/>
        <dbReference type="ChEBI" id="CHEBI:33019"/>
        <dbReference type="ChEBI" id="CHEBI:60344"/>
        <dbReference type="ChEBI" id="CHEBI:60530"/>
        <dbReference type="ChEBI" id="CHEBI:175763"/>
        <dbReference type="EC" id="2.5.1.141"/>
    </reaction>
</comment>
<keyword evidence="6 9" id="KW-0350">Heme biosynthesis</keyword>
<dbReference type="GO" id="GO:0008495">
    <property type="term" value="F:protoheme IX farnesyltransferase activity"/>
    <property type="evidence" value="ECO:0007669"/>
    <property type="project" value="UniProtKB-UniRule"/>
</dbReference>